<dbReference type="PRINTS" id="PR01695">
    <property type="entry name" value="IGHEPTARCPTR"/>
</dbReference>
<dbReference type="InterPro" id="IPR051587">
    <property type="entry name" value="Adhesion_GPCR"/>
</dbReference>
<dbReference type="Pfam" id="PF00002">
    <property type="entry name" value="7tm_2"/>
    <property type="match status" value="1"/>
</dbReference>
<dbReference type="GO" id="GO:0007189">
    <property type="term" value="P:adenylate cyclase-activating G protein-coupled receptor signaling pathway"/>
    <property type="evidence" value="ECO:0007669"/>
    <property type="project" value="TreeGrafter"/>
</dbReference>
<evidence type="ECO:0000259" key="11">
    <source>
        <dbReference type="PROSITE" id="PS50261"/>
    </source>
</evidence>
<feature type="transmembrane region" description="Helical" evidence="9">
    <location>
        <begin position="141"/>
        <end position="163"/>
    </location>
</feature>
<reference evidence="12" key="2">
    <citation type="submission" date="2025-09" db="UniProtKB">
        <authorList>
            <consortium name="Ensembl"/>
        </authorList>
    </citation>
    <scope>IDENTIFICATION</scope>
</reference>
<evidence type="ECO:0000256" key="4">
    <source>
        <dbReference type="ARBA" id="ARBA00022729"/>
    </source>
</evidence>
<feature type="transmembrane region" description="Helical" evidence="9">
    <location>
        <begin position="341"/>
        <end position="368"/>
    </location>
</feature>
<dbReference type="Ensembl" id="ENSSLUT00000038506.1">
    <property type="protein sequence ID" value="ENSSLUP00000037353.1"/>
    <property type="gene ID" value="ENSSLUG00000016651.1"/>
</dbReference>
<dbReference type="Gene3D" id="2.60.220.50">
    <property type="match status" value="1"/>
</dbReference>
<dbReference type="SMART" id="SM00303">
    <property type="entry name" value="GPS"/>
    <property type="match status" value="1"/>
</dbReference>
<feature type="transmembrane region" description="Helical" evidence="9">
    <location>
        <begin position="307"/>
        <end position="329"/>
    </location>
</feature>
<proteinExistence type="inferred from homology"/>
<name>A0A8D0D6R1_SANLU</name>
<evidence type="ECO:0008006" key="14">
    <source>
        <dbReference type="Google" id="ProtNLM"/>
    </source>
</evidence>
<dbReference type="InterPro" id="IPR017981">
    <property type="entry name" value="GPCR_2-like_7TM"/>
</dbReference>
<dbReference type="GO" id="GO:0007166">
    <property type="term" value="P:cell surface receptor signaling pathway"/>
    <property type="evidence" value="ECO:0007669"/>
    <property type="project" value="InterPro"/>
</dbReference>
<feature type="transmembrane region" description="Helical" evidence="9">
    <location>
        <begin position="264"/>
        <end position="287"/>
    </location>
</feature>
<feature type="domain" description="G-protein coupled receptors family 2 profile 2" evidence="11">
    <location>
        <begin position="105"/>
        <end position="369"/>
    </location>
</feature>
<evidence type="ECO:0000256" key="8">
    <source>
        <dbReference type="ARBA" id="ARBA00023180"/>
    </source>
</evidence>
<dbReference type="GO" id="GO:0016020">
    <property type="term" value="C:membrane"/>
    <property type="evidence" value="ECO:0007669"/>
    <property type="project" value="UniProtKB-SubCell"/>
</dbReference>
<dbReference type="AlphaFoldDB" id="A0A8D0D6R1"/>
<dbReference type="GO" id="GO:0004930">
    <property type="term" value="F:G protein-coupled receptor activity"/>
    <property type="evidence" value="ECO:0007669"/>
    <property type="project" value="InterPro"/>
</dbReference>
<evidence type="ECO:0000256" key="9">
    <source>
        <dbReference type="SAM" id="Phobius"/>
    </source>
</evidence>
<evidence type="ECO:0000256" key="3">
    <source>
        <dbReference type="ARBA" id="ARBA00022692"/>
    </source>
</evidence>
<keyword evidence="3 9" id="KW-0812">Transmembrane</keyword>
<dbReference type="PROSITE" id="PS50221">
    <property type="entry name" value="GAIN_B"/>
    <property type="match status" value="1"/>
</dbReference>
<sequence>MRYCIMLTLFFLFNSLPAFLKILIVLVYSNGSVNNVSFTFAVKNDTLGNPKCVFWNFSLFDNIGGWDNKGCVLVRNIDKTVTCNCTHLTSFSILMSPYSPKSLALDIITYVGVSISMASLVICLIIEAVIWKKIRRNNTSYLRHVSIVNIALSLLIADIWFIIGVAISDDDETNIPACNAATFFIHFFYLALFFWMLASGLLLLYRTVNVFDGGLSKTSMLAFGFTLGYGAPLVIVIITIAVTAPNKTYIQTGVCWLNWYQSKALLSFVIPALVIVGINLVIVLVVIFKMLRRRSVGDAVQSAERHVLVVIARTLAVLTPVFGLTWGLGVGTMTSPDDQGIQIAFAFFNSLQVQKEFGFFILVFGTLLDKKVCTLNKIINATLVFAHIFHELNSKIYVHKRPISLKYCSQICLSLC</sequence>
<keyword evidence="8" id="KW-0325">Glycoprotein</keyword>
<dbReference type="InterPro" id="IPR008078">
    <property type="entry name" value="GPCR_2_Ig-hepta-like_rcpt"/>
</dbReference>
<dbReference type="PRINTS" id="PR00249">
    <property type="entry name" value="GPCRSECRETIN"/>
</dbReference>
<keyword evidence="13" id="KW-1185">Reference proteome</keyword>
<evidence type="ECO:0000313" key="12">
    <source>
        <dbReference type="Ensembl" id="ENSSLUP00000037353.1"/>
    </source>
</evidence>
<dbReference type="PANTHER" id="PTHR45813:SF4">
    <property type="entry name" value="ADHESION G PROTEIN-COUPLED RECEPTOR F5"/>
    <property type="match status" value="1"/>
</dbReference>
<comment type="subcellular location">
    <subcellularLocation>
        <location evidence="1">Membrane</location>
        <topology evidence="1">Multi-pass membrane protein</topology>
    </subcellularLocation>
</comment>
<feature type="transmembrane region" description="Helical" evidence="9">
    <location>
        <begin position="183"/>
        <end position="208"/>
    </location>
</feature>
<evidence type="ECO:0000259" key="10">
    <source>
        <dbReference type="PROSITE" id="PS50221"/>
    </source>
</evidence>
<protein>
    <recommendedName>
        <fullName evidence="14">Adhesion G protein-coupled receptor F7</fullName>
    </recommendedName>
</protein>
<dbReference type="GeneTree" id="ENSGT00940000154603"/>
<feature type="domain" description="GAIN-B" evidence="10">
    <location>
        <begin position="1"/>
        <end position="101"/>
    </location>
</feature>
<evidence type="ECO:0000256" key="2">
    <source>
        <dbReference type="ARBA" id="ARBA00007343"/>
    </source>
</evidence>
<dbReference type="InterPro" id="IPR000832">
    <property type="entry name" value="GPCR_2_secretin-like"/>
</dbReference>
<evidence type="ECO:0000256" key="6">
    <source>
        <dbReference type="ARBA" id="ARBA00023136"/>
    </source>
</evidence>
<comment type="similarity">
    <text evidence="2">Belongs to the G-protein coupled receptor 2 family. Adhesion G-protein coupled receptor (ADGR) subfamily.</text>
</comment>
<feature type="transmembrane region" description="Helical" evidence="9">
    <location>
        <begin position="7"/>
        <end position="28"/>
    </location>
</feature>
<dbReference type="PROSITE" id="PS50261">
    <property type="entry name" value="G_PROTEIN_RECEP_F2_4"/>
    <property type="match status" value="1"/>
</dbReference>
<evidence type="ECO:0000256" key="7">
    <source>
        <dbReference type="ARBA" id="ARBA00023157"/>
    </source>
</evidence>
<dbReference type="Gene3D" id="1.20.1070.10">
    <property type="entry name" value="Rhodopsin 7-helix transmembrane proteins"/>
    <property type="match status" value="1"/>
</dbReference>
<feature type="transmembrane region" description="Helical" evidence="9">
    <location>
        <begin position="220"/>
        <end position="244"/>
    </location>
</feature>
<organism evidence="12 13">
    <name type="scientific">Sander lucioperca</name>
    <name type="common">Pike-perch</name>
    <name type="synonym">Perca lucioperca</name>
    <dbReference type="NCBI Taxonomy" id="283035"/>
    <lineage>
        <taxon>Eukaryota</taxon>
        <taxon>Metazoa</taxon>
        <taxon>Chordata</taxon>
        <taxon>Craniata</taxon>
        <taxon>Vertebrata</taxon>
        <taxon>Euteleostomi</taxon>
        <taxon>Actinopterygii</taxon>
        <taxon>Neopterygii</taxon>
        <taxon>Teleostei</taxon>
        <taxon>Neoteleostei</taxon>
        <taxon>Acanthomorphata</taxon>
        <taxon>Eupercaria</taxon>
        <taxon>Perciformes</taxon>
        <taxon>Percoidei</taxon>
        <taxon>Percidae</taxon>
        <taxon>Luciopercinae</taxon>
        <taxon>Sander</taxon>
    </lineage>
</organism>
<dbReference type="InterPro" id="IPR057244">
    <property type="entry name" value="GAIN_B"/>
</dbReference>
<dbReference type="InterPro" id="IPR046338">
    <property type="entry name" value="GAIN_dom_sf"/>
</dbReference>
<keyword evidence="4" id="KW-0732">Signal</keyword>
<keyword evidence="6 9" id="KW-0472">Membrane</keyword>
<dbReference type="Pfam" id="PF01825">
    <property type="entry name" value="GPS"/>
    <property type="match status" value="1"/>
</dbReference>
<accession>A0A8D0D6R1</accession>
<evidence type="ECO:0000256" key="5">
    <source>
        <dbReference type="ARBA" id="ARBA00022989"/>
    </source>
</evidence>
<keyword evidence="7" id="KW-1015">Disulfide bond</keyword>
<dbReference type="PANTHER" id="PTHR45813">
    <property type="entry name" value="IG-LIKE DOMAIN-CONTAINING PROTEIN"/>
    <property type="match status" value="1"/>
</dbReference>
<evidence type="ECO:0000256" key="1">
    <source>
        <dbReference type="ARBA" id="ARBA00004141"/>
    </source>
</evidence>
<dbReference type="InterPro" id="IPR000203">
    <property type="entry name" value="GPS"/>
</dbReference>
<keyword evidence="5 9" id="KW-1133">Transmembrane helix</keyword>
<feature type="transmembrane region" description="Helical" evidence="9">
    <location>
        <begin position="107"/>
        <end position="129"/>
    </location>
</feature>
<evidence type="ECO:0000313" key="13">
    <source>
        <dbReference type="Proteomes" id="UP000694568"/>
    </source>
</evidence>
<reference evidence="12" key="1">
    <citation type="submission" date="2025-08" db="UniProtKB">
        <authorList>
            <consortium name="Ensembl"/>
        </authorList>
    </citation>
    <scope>IDENTIFICATION</scope>
</reference>
<dbReference type="Proteomes" id="UP000694568">
    <property type="component" value="Unplaced"/>
</dbReference>